<feature type="domain" description="Endonuclease/exonuclease/phosphatase" evidence="2">
    <location>
        <begin position="54"/>
        <end position="267"/>
    </location>
</feature>
<reference evidence="3 4" key="1">
    <citation type="submission" date="2019-10" db="EMBL/GenBank/DDBJ databases">
        <title>Muricauda olearia CL-SS4 JCM15563 genome.</title>
        <authorList>
            <person name="Liu L."/>
        </authorList>
    </citation>
    <scope>NUCLEOTIDE SEQUENCE [LARGE SCALE GENOMIC DNA]</scope>
    <source>
        <strain evidence="3 4">CL-SS4</strain>
    </source>
</reference>
<protein>
    <recommendedName>
        <fullName evidence="2">Endonuclease/exonuclease/phosphatase domain-containing protein</fullName>
    </recommendedName>
</protein>
<dbReference type="AlphaFoldDB" id="A0A6I1DXP2"/>
<accession>A0A6I1DXP2</accession>
<dbReference type="Proteomes" id="UP000429785">
    <property type="component" value="Unassembled WGS sequence"/>
</dbReference>
<sequence>MKNKLRTLKFYLVTSCFVLGASCSKYDYTIQEDSGIAPEFTESVASSGNTVSMLTYNIHRGKDRNGVDKLSDIATVIDSSGVDFVFLQEVDKNTVSSGGIDQTAWLASQISGLNYYAFEKHYDYDGGEYGLGILSKYPLSDIRNNRLTVRRSGQPNRTIALLTARAKLANGRMVSLASTHFSSDDKVEQANETIEYLRYYSNLPMILGGDLNSLPGSGVMDVMLGHFDDTENRYSSSIYDYFTFPAHNVPDSTYLKKIDYVLVDKAHTSSIISREVIKTPNPTRDHYPFKATVELKDNLFGEGNLLVMRYGNGTALSSKTTQIYVDEYSPSGTLIRTLNMPVTDQVIGGVEFNKKITGIGSGNYEGLMTLSRDGQSVSLMGYDLAQNVTVPYPISERVVGLISADGVINTYTSTSTDIGSTRCVASIDGSGFWAVGSKRNIRYLPMGSSGVAATDLGGPSGSRSIYLYDNNERLYLSTTISGGPRIARVGTGSVPPTSGTPTIQAFPGYPLTATSPNQFVLIDTGTNNTPDKLYVVDDSAGQILKYTYSGGWVAQGAVSVPGIKSITGEITSGTVTLYVTTIGSSSSVKKIVNPSGSTLAGATVHHIVSAPTNTVFKSIVFAPTF</sequence>
<dbReference type="GO" id="GO:0016020">
    <property type="term" value="C:membrane"/>
    <property type="evidence" value="ECO:0007669"/>
    <property type="project" value="GOC"/>
</dbReference>
<dbReference type="PANTHER" id="PTHR14859">
    <property type="entry name" value="CALCOFLUOR WHITE HYPERSENSITIVE PROTEIN PRECURSOR"/>
    <property type="match status" value="1"/>
</dbReference>
<dbReference type="GO" id="GO:0003824">
    <property type="term" value="F:catalytic activity"/>
    <property type="evidence" value="ECO:0007669"/>
    <property type="project" value="InterPro"/>
</dbReference>
<evidence type="ECO:0000313" key="4">
    <source>
        <dbReference type="Proteomes" id="UP000429785"/>
    </source>
</evidence>
<name>A0A6I1DXP2_9FLAO</name>
<dbReference type="InterPro" id="IPR005135">
    <property type="entry name" value="Endo/exonuclease/phosphatase"/>
</dbReference>
<dbReference type="InterPro" id="IPR051916">
    <property type="entry name" value="GPI-anchor_lipid_remodeler"/>
</dbReference>
<dbReference type="RefSeq" id="WP_152130195.1">
    <property type="nucleotide sequence ID" value="NZ_WELG01000001.1"/>
</dbReference>
<feature type="signal peptide" evidence="1">
    <location>
        <begin position="1"/>
        <end position="20"/>
    </location>
</feature>
<dbReference type="SUPFAM" id="SSF56219">
    <property type="entry name" value="DNase I-like"/>
    <property type="match status" value="1"/>
</dbReference>
<feature type="chain" id="PRO_5026341701" description="Endonuclease/exonuclease/phosphatase domain-containing protein" evidence="1">
    <location>
        <begin position="21"/>
        <end position="625"/>
    </location>
</feature>
<evidence type="ECO:0000313" key="3">
    <source>
        <dbReference type="EMBL" id="KAB7530263.1"/>
    </source>
</evidence>
<comment type="caution">
    <text evidence="3">The sequence shown here is derived from an EMBL/GenBank/DDBJ whole genome shotgun (WGS) entry which is preliminary data.</text>
</comment>
<dbReference type="InterPro" id="IPR036691">
    <property type="entry name" value="Endo/exonu/phosph_ase_sf"/>
</dbReference>
<keyword evidence="1" id="KW-0732">Signal</keyword>
<evidence type="ECO:0000256" key="1">
    <source>
        <dbReference type="SAM" id="SignalP"/>
    </source>
</evidence>
<dbReference type="Pfam" id="PF03372">
    <property type="entry name" value="Exo_endo_phos"/>
    <property type="match status" value="1"/>
</dbReference>
<organism evidence="3 4">
    <name type="scientific">Flagellimonas olearia</name>
    <dbReference type="NCBI Taxonomy" id="552546"/>
    <lineage>
        <taxon>Bacteria</taxon>
        <taxon>Pseudomonadati</taxon>
        <taxon>Bacteroidota</taxon>
        <taxon>Flavobacteriia</taxon>
        <taxon>Flavobacteriales</taxon>
        <taxon>Flavobacteriaceae</taxon>
        <taxon>Flagellimonas</taxon>
    </lineage>
</organism>
<dbReference type="PANTHER" id="PTHR14859:SF1">
    <property type="entry name" value="PGAP2-INTERACTING PROTEIN"/>
    <property type="match status" value="1"/>
</dbReference>
<gene>
    <name evidence="3" type="ORF">F8C76_01785</name>
</gene>
<proteinExistence type="predicted"/>
<dbReference type="PROSITE" id="PS51257">
    <property type="entry name" value="PROKAR_LIPOPROTEIN"/>
    <property type="match status" value="1"/>
</dbReference>
<evidence type="ECO:0000259" key="2">
    <source>
        <dbReference type="Pfam" id="PF03372"/>
    </source>
</evidence>
<dbReference type="EMBL" id="WELG01000001">
    <property type="protein sequence ID" value="KAB7530263.1"/>
    <property type="molecule type" value="Genomic_DNA"/>
</dbReference>
<dbReference type="Gene3D" id="3.60.10.10">
    <property type="entry name" value="Endonuclease/exonuclease/phosphatase"/>
    <property type="match status" value="1"/>
</dbReference>
<dbReference type="OrthoDB" id="5447300at2"/>
<dbReference type="GO" id="GO:0006506">
    <property type="term" value="P:GPI anchor biosynthetic process"/>
    <property type="evidence" value="ECO:0007669"/>
    <property type="project" value="TreeGrafter"/>
</dbReference>